<gene>
    <name evidence="5" type="ORF">Trichorick_01339</name>
</gene>
<dbReference type="PANTHER" id="PTHR43798:SF31">
    <property type="entry name" value="AB HYDROLASE SUPERFAMILY PROTEIN YCLE"/>
    <property type="match status" value="1"/>
</dbReference>
<proteinExistence type="inferred from homology"/>
<dbReference type="PRINTS" id="PR00793">
    <property type="entry name" value="PROAMNOPTASE"/>
</dbReference>
<reference evidence="5 6" key="1">
    <citation type="submission" date="2022-10" db="EMBL/GenBank/DDBJ databases">
        <title>Host association and intracellularity evolved multiple times independently in the Rickettsiales.</title>
        <authorList>
            <person name="Castelli M."/>
            <person name="Nardi T."/>
            <person name="Gammuto L."/>
            <person name="Bellinzona G."/>
            <person name="Sabaneyeva E."/>
            <person name="Potekhin A."/>
            <person name="Serra V."/>
            <person name="Petroni G."/>
            <person name="Sassera D."/>
        </authorList>
    </citation>
    <scope>NUCLEOTIDE SEQUENCE [LARGE SCALE GENOMIC DNA]</scope>
    <source>
        <strain evidence="5 6">Kr 154-4</strain>
    </source>
</reference>
<name>A0ABZ0UUY4_9RICK</name>
<dbReference type="PROSITE" id="PS51257">
    <property type="entry name" value="PROKAR_LIPOPROTEIN"/>
    <property type="match status" value="1"/>
</dbReference>
<dbReference type="SUPFAM" id="SSF53474">
    <property type="entry name" value="alpha/beta-Hydrolases"/>
    <property type="match status" value="1"/>
</dbReference>
<feature type="domain" description="AB hydrolase-1" evidence="4">
    <location>
        <begin position="65"/>
        <end position="313"/>
    </location>
</feature>
<keyword evidence="6" id="KW-1185">Reference proteome</keyword>
<dbReference type="InterPro" id="IPR002410">
    <property type="entry name" value="Peptidase_S33"/>
</dbReference>
<keyword evidence="2" id="KW-0378">Hydrolase</keyword>
<evidence type="ECO:0000259" key="4">
    <source>
        <dbReference type="Pfam" id="PF00561"/>
    </source>
</evidence>
<keyword evidence="3" id="KW-0732">Signal</keyword>
<dbReference type="InterPro" id="IPR050266">
    <property type="entry name" value="AB_hydrolase_sf"/>
</dbReference>
<dbReference type="Pfam" id="PF00561">
    <property type="entry name" value="Abhydrolase_1"/>
    <property type="match status" value="1"/>
</dbReference>
<accession>A0ABZ0UUY4</accession>
<evidence type="ECO:0000256" key="1">
    <source>
        <dbReference type="ARBA" id="ARBA00010088"/>
    </source>
</evidence>
<evidence type="ECO:0000313" key="5">
    <source>
        <dbReference type="EMBL" id="WPY01426.1"/>
    </source>
</evidence>
<dbReference type="InterPro" id="IPR000073">
    <property type="entry name" value="AB_hydrolase_1"/>
</dbReference>
<evidence type="ECO:0000313" key="6">
    <source>
        <dbReference type="Proteomes" id="UP001326613"/>
    </source>
</evidence>
<dbReference type="Proteomes" id="UP001326613">
    <property type="component" value="Chromosome"/>
</dbReference>
<dbReference type="InterPro" id="IPR029058">
    <property type="entry name" value="AB_hydrolase_fold"/>
</dbReference>
<sequence length="330" mass="36637">MGIIRKLHVLVACTLLLFAVTGCHNIKDNNAISSHQQVSPLKSGYISVESGKLFYQRFGKGDPTIVVHGGPGLDQSYLLPQMLELAKDHEVIFYDQRGSGRSLETSIDPKYISSDQFAKDLETLRLELGLKNVAIIGHSWGGFLSMNYAIKYPDNVSSLILVSSAPANYEDQKAFADEFNKRTQGIKHKIDPLFNDKTLSALNRKQINQAYRDLFSVYFKEASNVHKLTLDMSKESAIGGFNVLSLMLKTTYFTPDSNLVPALGKLNVPTFLIIHGNQDIIPVGSALTIQKAIPGSKVVYLNDCGHFPYIEKPNEFFSSIRSFLSEVGKQ</sequence>
<feature type="signal peptide" evidence="3">
    <location>
        <begin position="1"/>
        <end position="24"/>
    </location>
</feature>
<dbReference type="PANTHER" id="PTHR43798">
    <property type="entry name" value="MONOACYLGLYCEROL LIPASE"/>
    <property type="match status" value="1"/>
</dbReference>
<organism evidence="5 6">
    <name type="scientific">Candidatus Trichorickettsia mobilis</name>
    <dbReference type="NCBI Taxonomy" id="1346319"/>
    <lineage>
        <taxon>Bacteria</taxon>
        <taxon>Pseudomonadati</taxon>
        <taxon>Pseudomonadota</taxon>
        <taxon>Alphaproteobacteria</taxon>
        <taxon>Rickettsiales</taxon>
        <taxon>Rickettsiaceae</taxon>
        <taxon>Rickettsieae</taxon>
        <taxon>Candidatus Trichorickettsia</taxon>
    </lineage>
</organism>
<dbReference type="Gene3D" id="3.40.50.1820">
    <property type="entry name" value="alpha/beta hydrolase"/>
    <property type="match status" value="1"/>
</dbReference>
<dbReference type="EMBL" id="CP112932">
    <property type="protein sequence ID" value="WPY01426.1"/>
    <property type="molecule type" value="Genomic_DNA"/>
</dbReference>
<feature type="chain" id="PRO_5046056086" evidence="3">
    <location>
        <begin position="25"/>
        <end position="330"/>
    </location>
</feature>
<evidence type="ECO:0000256" key="2">
    <source>
        <dbReference type="ARBA" id="ARBA00022801"/>
    </source>
</evidence>
<protein>
    <submittedName>
        <fullName evidence="5">Proline-specific peptidase</fullName>
    </submittedName>
</protein>
<dbReference type="PRINTS" id="PR00111">
    <property type="entry name" value="ABHYDROLASE"/>
</dbReference>
<comment type="similarity">
    <text evidence="1">Belongs to the peptidase S33 family.</text>
</comment>
<dbReference type="RefSeq" id="WP_323738200.1">
    <property type="nucleotide sequence ID" value="NZ_CP112932.1"/>
</dbReference>
<evidence type="ECO:0000256" key="3">
    <source>
        <dbReference type="SAM" id="SignalP"/>
    </source>
</evidence>